<accession>A0A855X315</accession>
<comment type="subcellular location">
    <subcellularLocation>
        <location evidence="5">Cell membrane</location>
        <topology evidence="5">Peripheral membrane protein</topology>
        <orientation evidence="5">Cytoplasmic side</orientation>
    </subcellularLocation>
</comment>
<comment type="catalytic activity">
    <reaction evidence="5">
        <text>a quinone + NADH + 5 H(+)(in) = a quinol + NAD(+) + 4 H(+)(out)</text>
        <dbReference type="Rhea" id="RHEA:57888"/>
        <dbReference type="ChEBI" id="CHEBI:15378"/>
        <dbReference type="ChEBI" id="CHEBI:24646"/>
        <dbReference type="ChEBI" id="CHEBI:57540"/>
        <dbReference type="ChEBI" id="CHEBI:57945"/>
        <dbReference type="ChEBI" id="CHEBI:132124"/>
    </reaction>
</comment>
<keyword evidence="8" id="KW-0560">Oxidoreductase</keyword>
<dbReference type="NCBIfam" id="NF004739">
    <property type="entry name" value="PRK06075.1"/>
    <property type="match status" value="1"/>
</dbReference>
<proteinExistence type="inferred from homology"/>
<evidence type="ECO:0000256" key="6">
    <source>
        <dbReference type="RuleBase" id="RU003685"/>
    </source>
</evidence>
<keyword evidence="3 5" id="KW-1278">Translocase</keyword>
<reference evidence="8 9" key="1">
    <citation type="journal article" date="2018" name="ISME J.">
        <title>A methanotrophic archaeon couples anaerobic oxidation of methane to Fe(III) reduction.</title>
        <authorList>
            <person name="Cai C."/>
            <person name="Leu A.O."/>
            <person name="Xie G.J."/>
            <person name="Guo J."/>
            <person name="Feng Y."/>
            <person name="Zhao J.X."/>
            <person name="Tyson G.W."/>
            <person name="Yuan Z."/>
            <person name="Hu S."/>
        </authorList>
    </citation>
    <scope>NUCLEOTIDE SEQUENCE [LARGE SCALE GENOMIC DNA]</scope>
    <source>
        <strain evidence="8">FeB_12</strain>
    </source>
</reference>
<dbReference type="GO" id="GO:0050136">
    <property type="term" value="F:NADH dehydrogenase (quinone) (non-electrogenic) activity"/>
    <property type="evidence" value="ECO:0007669"/>
    <property type="project" value="UniProtKB-UniRule"/>
</dbReference>
<sequence>MPEAKTVTINMGPQHPSTHGVLRVECELDGETVVKARPVIGYLHTGIEKTMESKLYYKAIPCTDRMDYLAPMSNNLGFVLAVEKLMEIEVPEKVKWARVCLTELTRVASHLVWLGTHALDIGAMSMLLYTFRERELIIDIYEACAGQRMMSTYFRIGGLSDDLPRDFDKKVRNIIKVIPERMKDYEALLTNNQIFINRTKGVAVISAEDAINWSLSGPMLRGSGVKHDLRKANPYSGYENFDFEIATGTNGDAYDRYLLRLKEIRQSLRIAQQALDGMPEGPYRAHVPGVVLPPKEDVLHKMESMIFHFKIITEGFKSPRGQVYQAIEAPKGELGFFISSDGTNRPNRVRVRPPSFCNLAALPALCEGRLFADVVVAIGSIDIVLGEVDR</sequence>
<dbReference type="PANTHER" id="PTHR11993">
    <property type="entry name" value="NADH-UBIQUINONE OXIDOREDUCTASE 49 KDA SUBUNIT"/>
    <property type="match status" value="1"/>
</dbReference>
<keyword evidence="5" id="KW-0874">Quinone</keyword>
<feature type="domain" description="NADH-quinone oxidoreductase subunit D" evidence="7">
    <location>
        <begin position="120"/>
        <end position="390"/>
    </location>
</feature>
<dbReference type="Gene3D" id="1.10.645.10">
    <property type="entry name" value="Cytochrome-c3 Hydrogenase, chain B"/>
    <property type="match status" value="1"/>
</dbReference>
<keyword evidence="4 5" id="KW-0520">NAD</keyword>
<keyword evidence="2 5" id="KW-0813">Transport</keyword>
<dbReference type="Proteomes" id="UP000250918">
    <property type="component" value="Unassembled WGS sequence"/>
</dbReference>
<dbReference type="HAMAP" id="MF_01358">
    <property type="entry name" value="NDH1_NuoD"/>
    <property type="match status" value="1"/>
</dbReference>
<comment type="caution">
    <text evidence="8">The sequence shown here is derived from an EMBL/GenBank/DDBJ whole genome shotgun (WGS) entry which is preliminary data.</text>
</comment>
<evidence type="ECO:0000259" key="7">
    <source>
        <dbReference type="Pfam" id="PF00346"/>
    </source>
</evidence>
<dbReference type="InterPro" id="IPR014029">
    <property type="entry name" value="NADH_UbQ_OxRdtase_49kDa_CS"/>
</dbReference>
<organism evidence="8 9">
    <name type="scientific">candidate division GN15 bacterium</name>
    <dbReference type="NCBI Taxonomy" id="2072418"/>
    <lineage>
        <taxon>Bacteria</taxon>
        <taxon>candidate division GN15</taxon>
    </lineage>
</organism>
<comment type="function">
    <text evidence="5">NDH-1 shuttles electrons from NADH, via FMN and iron-sulfur (Fe-S) centers, to quinones in the respiratory chain. The immediate electron acceptor for the enzyme in this species is believed to be ubiquinone. Couples the redox reaction to proton translocation (for every two electrons transferred, four hydrogen ions are translocated across the cytoplasmic membrane), and thus conserves the redox energy in a proton gradient.</text>
</comment>
<keyword evidence="5" id="KW-1003">Cell membrane</keyword>
<evidence type="ECO:0000313" key="9">
    <source>
        <dbReference type="Proteomes" id="UP000250918"/>
    </source>
</evidence>
<name>A0A855X315_9BACT</name>
<dbReference type="GO" id="GO:0051287">
    <property type="term" value="F:NAD binding"/>
    <property type="evidence" value="ECO:0007669"/>
    <property type="project" value="InterPro"/>
</dbReference>
<keyword evidence="5" id="KW-0472">Membrane</keyword>
<protein>
    <recommendedName>
        <fullName evidence="5">NADH-quinone oxidoreductase subunit D</fullName>
        <ecNumber evidence="5">7.1.1.-</ecNumber>
    </recommendedName>
    <alternativeName>
        <fullName evidence="5">NADH dehydrogenase I subunit D</fullName>
    </alternativeName>
    <alternativeName>
        <fullName evidence="5">NDH-1 subunit D</fullName>
    </alternativeName>
</protein>
<dbReference type="Pfam" id="PF00346">
    <property type="entry name" value="Complex1_49kDa"/>
    <property type="match status" value="1"/>
</dbReference>
<dbReference type="InterPro" id="IPR029014">
    <property type="entry name" value="NiFe-Hase_large"/>
</dbReference>
<gene>
    <name evidence="5" type="primary">nuoD</name>
    <name evidence="8" type="ORF">C3F09_03330</name>
</gene>
<dbReference type="EMBL" id="PQAP01000023">
    <property type="protein sequence ID" value="PWB74733.1"/>
    <property type="molecule type" value="Genomic_DNA"/>
</dbReference>
<dbReference type="AlphaFoldDB" id="A0A855X315"/>
<dbReference type="NCBIfam" id="TIGR01962">
    <property type="entry name" value="NuoD"/>
    <property type="match status" value="1"/>
</dbReference>
<comment type="subunit">
    <text evidence="5">NDH-1 is composed of 14 different subunits. Subunits NuoB, C, D, E, F, and G constitute the peripheral sector of the complex.</text>
</comment>
<dbReference type="PROSITE" id="PS00535">
    <property type="entry name" value="COMPLEX1_49K"/>
    <property type="match status" value="1"/>
</dbReference>
<dbReference type="EC" id="7.1.1.-" evidence="5"/>
<dbReference type="InterPro" id="IPR001135">
    <property type="entry name" value="NADH_Q_OxRdtase_suD"/>
</dbReference>
<dbReference type="InterPro" id="IPR022885">
    <property type="entry name" value="NDH1_su_D/H"/>
</dbReference>
<evidence type="ECO:0000256" key="3">
    <source>
        <dbReference type="ARBA" id="ARBA00022967"/>
    </source>
</evidence>
<dbReference type="PANTHER" id="PTHR11993:SF10">
    <property type="entry name" value="NADH DEHYDROGENASE [UBIQUINONE] IRON-SULFUR PROTEIN 2, MITOCHONDRIAL"/>
    <property type="match status" value="1"/>
</dbReference>
<evidence type="ECO:0000256" key="4">
    <source>
        <dbReference type="ARBA" id="ARBA00023027"/>
    </source>
</evidence>
<evidence type="ECO:0000256" key="5">
    <source>
        <dbReference type="HAMAP-Rule" id="MF_01358"/>
    </source>
</evidence>
<comment type="similarity">
    <text evidence="1 5 6">Belongs to the complex I 49 kDa subunit family.</text>
</comment>
<evidence type="ECO:0000256" key="2">
    <source>
        <dbReference type="ARBA" id="ARBA00022448"/>
    </source>
</evidence>
<evidence type="ECO:0000313" key="8">
    <source>
        <dbReference type="EMBL" id="PWB74733.1"/>
    </source>
</evidence>
<evidence type="ECO:0000256" key="1">
    <source>
        <dbReference type="ARBA" id="ARBA00005769"/>
    </source>
</evidence>
<dbReference type="SUPFAM" id="SSF56762">
    <property type="entry name" value="HydB/Nqo4-like"/>
    <property type="match status" value="1"/>
</dbReference>
<dbReference type="GO" id="GO:0048038">
    <property type="term" value="F:quinone binding"/>
    <property type="evidence" value="ECO:0007669"/>
    <property type="project" value="UniProtKB-KW"/>
</dbReference>
<dbReference type="GO" id="GO:0005886">
    <property type="term" value="C:plasma membrane"/>
    <property type="evidence" value="ECO:0007669"/>
    <property type="project" value="UniProtKB-SubCell"/>
</dbReference>
<keyword evidence="5" id="KW-0830">Ubiquinone</keyword>